<feature type="transmembrane region" description="Helical" evidence="1">
    <location>
        <begin position="43"/>
        <end position="62"/>
    </location>
</feature>
<sequence length="151" mass="17300">MAELTLKSDKANFYSNIFRVVLGIWGILMFYDGITEMLPHWNVTALGVLNSAVGLGIIIAAITKTSIESDIEINITDETLRTTEDAMTRTAYWHKLDKLTLTKFGLRITYESGTKERFRLPYLTADEFKNLKTTLTEQSESYDFDIEEKAW</sequence>
<evidence type="ECO:0000256" key="1">
    <source>
        <dbReference type="SAM" id="Phobius"/>
    </source>
</evidence>
<dbReference type="AlphaFoldDB" id="A0A6M1TLW6"/>
<feature type="transmembrane region" description="Helical" evidence="1">
    <location>
        <begin position="12"/>
        <end position="31"/>
    </location>
</feature>
<proteinExistence type="predicted"/>
<dbReference type="Proteomes" id="UP000479132">
    <property type="component" value="Unassembled WGS sequence"/>
</dbReference>
<protein>
    <recommendedName>
        <fullName evidence="4">YcxB family protein</fullName>
    </recommendedName>
</protein>
<keyword evidence="1" id="KW-0812">Transmembrane</keyword>
<dbReference type="RefSeq" id="WP_165270162.1">
    <property type="nucleotide sequence ID" value="NZ_JAALLS010000019.1"/>
</dbReference>
<evidence type="ECO:0000313" key="3">
    <source>
        <dbReference type="Proteomes" id="UP000479132"/>
    </source>
</evidence>
<evidence type="ECO:0000313" key="2">
    <source>
        <dbReference type="EMBL" id="NGP89430.1"/>
    </source>
</evidence>
<comment type="caution">
    <text evidence="2">The sequence shown here is derived from an EMBL/GenBank/DDBJ whole genome shotgun (WGS) entry which is preliminary data.</text>
</comment>
<name>A0A6M1TLW6_9BACT</name>
<gene>
    <name evidence="2" type="ORF">G3569_13810</name>
</gene>
<keyword evidence="3" id="KW-1185">Reference proteome</keyword>
<organism evidence="2 3">
    <name type="scientific">Fodinibius halophilus</name>
    <dbReference type="NCBI Taxonomy" id="1736908"/>
    <lineage>
        <taxon>Bacteria</taxon>
        <taxon>Pseudomonadati</taxon>
        <taxon>Balneolota</taxon>
        <taxon>Balneolia</taxon>
        <taxon>Balneolales</taxon>
        <taxon>Balneolaceae</taxon>
        <taxon>Fodinibius</taxon>
    </lineage>
</organism>
<keyword evidence="1" id="KW-1133">Transmembrane helix</keyword>
<dbReference type="EMBL" id="JAALLS010000019">
    <property type="protein sequence ID" value="NGP89430.1"/>
    <property type="molecule type" value="Genomic_DNA"/>
</dbReference>
<accession>A0A6M1TLW6</accession>
<evidence type="ECO:0008006" key="4">
    <source>
        <dbReference type="Google" id="ProtNLM"/>
    </source>
</evidence>
<keyword evidence="1" id="KW-0472">Membrane</keyword>
<reference evidence="2 3" key="1">
    <citation type="submission" date="2020-02" db="EMBL/GenBank/DDBJ databases">
        <title>Aliifodinibius halophilus 2W32, complete genome.</title>
        <authorList>
            <person name="Li Y."/>
            <person name="Wu S."/>
        </authorList>
    </citation>
    <scope>NUCLEOTIDE SEQUENCE [LARGE SCALE GENOMIC DNA]</scope>
    <source>
        <strain evidence="2 3">2W32</strain>
    </source>
</reference>